<dbReference type="AlphaFoldDB" id="A0A2S0WFK6"/>
<comment type="similarity">
    <text evidence="3 11">Belongs to the NadD family.</text>
</comment>
<dbReference type="GO" id="GO:0009435">
    <property type="term" value="P:NAD+ biosynthetic process"/>
    <property type="evidence" value="ECO:0007669"/>
    <property type="project" value="UniProtKB-UniRule"/>
</dbReference>
<reference evidence="13" key="1">
    <citation type="submission" date="2018-01" db="EMBL/GenBank/DDBJ databases">
        <authorList>
            <person name="Li J."/>
        </authorList>
    </citation>
    <scope>NUCLEOTIDE SEQUENCE [LARGE SCALE GENOMIC DNA]</scope>
    <source>
        <strain evidence="13">2184</strain>
    </source>
</reference>
<dbReference type="RefSeq" id="WP_108404513.1">
    <property type="nucleotide sequence ID" value="NZ_CP026948.1"/>
</dbReference>
<comment type="pathway">
    <text evidence="2 11">Cofactor biosynthesis; NAD(+) biosynthesis; deamido-NAD(+) from nicotinate D-ribonucleotide: step 1/1.</text>
</comment>
<dbReference type="PANTHER" id="PTHR39321">
    <property type="entry name" value="NICOTINATE-NUCLEOTIDE ADENYLYLTRANSFERASE-RELATED"/>
    <property type="match status" value="1"/>
</dbReference>
<dbReference type="NCBIfam" id="NF000840">
    <property type="entry name" value="PRK00071.1-3"/>
    <property type="match status" value="1"/>
</dbReference>
<organism evidence="12 13">
    <name type="scientific">Corynebacterium liangguodongii</name>
    <dbReference type="NCBI Taxonomy" id="2079535"/>
    <lineage>
        <taxon>Bacteria</taxon>
        <taxon>Bacillati</taxon>
        <taxon>Actinomycetota</taxon>
        <taxon>Actinomycetes</taxon>
        <taxon>Mycobacteriales</taxon>
        <taxon>Corynebacteriaceae</taxon>
        <taxon>Corynebacterium</taxon>
    </lineage>
</organism>
<evidence type="ECO:0000313" key="13">
    <source>
        <dbReference type="Proteomes" id="UP000244754"/>
    </source>
</evidence>
<keyword evidence="5 11" id="KW-0808">Transferase</keyword>
<keyword evidence="7 11" id="KW-0547">Nucleotide-binding</keyword>
<dbReference type="FunFam" id="3.40.50.620:FF:000039">
    <property type="entry name" value="Probable nicotinate-nucleotide adenylyltransferase"/>
    <property type="match status" value="1"/>
</dbReference>
<dbReference type="UniPathway" id="UPA00253">
    <property type="reaction ID" value="UER00332"/>
</dbReference>
<evidence type="ECO:0000313" key="12">
    <source>
        <dbReference type="EMBL" id="AWB84504.1"/>
    </source>
</evidence>
<comment type="function">
    <text evidence="1 11">Catalyzes the reversible adenylation of nicotinate mononucleotide (NaMN) to nicotinic acid adenine dinucleotide (NaAD).</text>
</comment>
<comment type="catalytic activity">
    <reaction evidence="10 11">
        <text>nicotinate beta-D-ribonucleotide + ATP + H(+) = deamido-NAD(+) + diphosphate</text>
        <dbReference type="Rhea" id="RHEA:22860"/>
        <dbReference type="ChEBI" id="CHEBI:15378"/>
        <dbReference type="ChEBI" id="CHEBI:30616"/>
        <dbReference type="ChEBI" id="CHEBI:33019"/>
        <dbReference type="ChEBI" id="CHEBI:57502"/>
        <dbReference type="ChEBI" id="CHEBI:58437"/>
        <dbReference type="EC" id="2.7.7.18"/>
    </reaction>
</comment>
<dbReference type="SUPFAM" id="SSF52374">
    <property type="entry name" value="Nucleotidylyl transferase"/>
    <property type="match status" value="1"/>
</dbReference>
<keyword evidence="9 11" id="KW-0520">NAD</keyword>
<evidence type="ECO:0000256" key="9">
    <source>
        <dbReference type="ARBA" id="ARBA00023027"/>
    </source>
</evidence>
<dbReference type="Proteomes" id="UP000244754">
    <property type="component" value="Chromosome"/>
</dbReference>
<keyword evidence="4 11" id="KW-0662">Pyridine nucleotide biosynthesis</keyword>
<evidence type="ECO:0000256" key="11">
    <source>
        <dbReference type="HAMAP-Rule" id="MF_00244"/>
    </source>
</evidence>
<keyword evidence="8 11" id="KW-0067">ATP-binding</keyword>
<dbReference type="HAMAP" id="MF_00244">
    <property type="entry name" value="NaMN_adenylyltr"/>
    <property type="match status" value="1"/>
</dbReference>
<dbReference type="GO" id="GO:0005524">
    <property type="term" value="F:ATP binding"/>
    <property type="evidence" value="ECO:0007669"/>
    <property type="project" value="UniProtKB-KW"/>
</dbReference>
<evidence type="ECO:0000256" key="8">
    <source>
        <dbReference type="ARBA" id="ARBA00022840"/>
    </source>
</evidence>
<evidence type="ECO:0000256" key="5">
    <source>
        <dbReference type="ARBA" id="ARBA00022679"/>
    </source>
</evidence>
<name>A0A2S0WFK6_9CORY</name>
<evidence type="ECO:0000256" key="2">
    <source>
        <dbReference type="ARBA" id="ARBA00005019"/>
    </source>
</evidence>
<accession>A0A2S0WFK6</accession>
<dbReference type="InterPro" id="IPR014729">
    <property type="entry name" value="Rossmann-like_a/b/a_fold"/>
</dbReference>
<sequence>MTTFSPLGPDPAHSREAARRIGVMGGTFDPIHHGHLVAGSEVADIFGLDEVVFVPTGDPWQKADRRVSDSEDRYLMTVIATASNPRFSVSRVDIDRGGPTYTIDTLRDLRGLYPGAELFFITGADALSSIMSWHDWDKMFDLAQFVGVTRPGYELREDMLPAEHQERVHLVEIPAMAISSTDCRLRAHESRPVWYHVPDGVVQYIAKNDLYREL</sequence>
<dbReference type="KEGG" id="clia:C3E79_08425"/>
<dbReference type="Gene3D" id="3.40.50.620">
    <property type="entry name" value="HUPs"/>
    <property type="match status" value="1"/>
</dbReference>
<dbReference type="NCBIfam" id="TIGR00482">
    <property type="entry name" value="nicotinate (nicotinamide) nucleotide adenylyltransferase"/>
    <property type="match status" value="1"/>
</dbReference>
<evidence type="ECO:0000256" key="3">
    <source>
        <dbReference type="ARBA" id="ARBA00009014"/>
    </source>
</evidence>
<evidence type="ECO:0000256" key="6">
    <source>
        <dbReference type="ARBA" id="ARBA00022695"/>
    </source>
</evidence>
<evidence type="ECO:0000256" key="7">
    <source>
        <dbReference type="ARBA" id="ARBA00022741"/>
    </source>
</evidence>
<proteinExistence type="inferred from homology"/>
<dbReference type="InterPro" id="IPR005248">
    <property type="entry name" value="NadD/NMNAT"/>
</dbReference>
<evidence type="ECO:0000256" key="1">
    <source>
        <dbReference type="ARBA" id="ARBA00002324"/>
    </source>
</evidence>
<keyword evidence="13" id="KW-1185">Reference proteome</keyword>
<evidence type="ECO:0000256" key="10">
    <source>
        <dbReference type="ARBA" id="ARBA00048721"/>
    </source>
</evidence>
<dbReference type="OrthoDB" id="5295945at2"/>
<dbReference type="EC" id="2.7.7.18" evidence="11"/>
<dbReference type="EMBL" id="CP026948">
    <property type="protein sequence ID" value="AWB84504.1"/>
    <property type="molecule type" value="Genomic_DNA"/>
</dbReference>
<protein>
    <recommendedName>
        <fullName evidence="11">Probable nicotinate-nucleotide adenylyltransferase</fullName>
        <ecNumber evidence="11">2.7.7.18</ecNumber>
    </recommendedName>
    <alternativeName>
        <fullName evidence="11">Deamido-NAD(+) diphosphorylase</fullName>
    </alternativeName>
    <alternativeName>
        <fullName evidence="11">Deamido-NAD(+) pyrophosphorylase</fullName>
    </alternativeName>
    <alternativeName>
        <fullName evidence="11">Nicotinate mononucleotide adenylyltransferase</fullName>
        <shortName evidence="11">NaMN adenylyltransferase</shortName>
    </alternativeName>
</protein>
<gene>
    <name evidence="11" type="primary">nadD</name>
    <name evidence="12" type="ORF">C3E79_08425</name>
</gene>
<evidence type="ECO:0000256" key="4">
    <source>
        <dbReference type="ARBA" id="ARBA00022642"/>
    </source>
</evidence>
<dbReference type="InterPro" id="IPR004821">
    <property type="entry name" value="Cyt_trans-like"/>
</dbReference>
<dbReference type="CDD" id="cd02165">
    <property type="entry name" value="NMNAT"/>
    <property type="match status" value="1"/>
</dbReference>
<dbReference type="Pfam" id="PF01467">
    <property type="entry name" value="CTP_transf_like"/>
    <property type="match status" value="1"/>
</dbReference>
<keyword evidence="6 11" id="KW-0548">Nucleotidyltransferase</keyword>
<dbReference type="GO" id="GO:0004515">
    <property type="term" value="F:nicotinate-nucleotide adenylyltransferase activity"/>
    <property type="evidence" value="ECO:0007669"/>
    <property type="project" value="UniProtKB-UniRule"/>
</dbReference>
<dbReference type="PANTHER" id="PTHR39321:SF3">
    <property type="entry name" value="PHOSPHOPANTETHEINE ADENYLYLTRANSFERASE"/>
    <property type="match status" value="1"/>
</dbReference>
<dbReference type="NCBIfam" id="TIGR00125">
    <property type="entry name" value="cyt_tran_rel"/>
    <property type="match status" value="1"/>
</dbReference>